<name>A0A4Y2JBN8_ARAVE</name>
<dbReference type="AlphaFoldDB" id="A0A4Y2JBN8"/>
<gene>
    <name evidence="1" type="ORF">AVEN_71842_1</name>
</gene>
<protein>
    <submittedName>
        <fullName evidence="1">Uncharacterized protein</fullName>
    </submittedName>
</protein>
<evidence type="ECO:0000313" key="1">
    <source>
        <dbReference type="EMBL" id="GBM86642.1"/>
    </source>
</evidence>
<organism evidence="1 2">
    <name type="scientific">Araneus ventricosus</name>
    <name type="common">Orbweaver spider</name>
    <name type="synonym">Epeira ventricosa</name>
    <dbReference type="NCBI Taxonomy" id="182803"/>
    <lineage>
        <taxon>Eukaryota</taxon>
        <taxon>Metazoa</taxon>
        <taxon>Ecdysozoa</taxon>
        <taxon>Arthropoda</taxon>
        <taxon>Chelicerata</taxon>
        <taxon>Arachnida</taxon>
        <taxon>Araneae</taxon>
        <taxon>Araneomorphae</taxon>
        <taxon>Entelegynae</taxon>
        <taxon>Araneoidea</taxon>
        <taxon>Araneidae</taxon>
        <taxon>Araneus</taxon>
    </lineage>
</organism>
<sequence length="102" mass="11518">MTPKESSKRKSKSTVQQRIRRLPLLDDFTPERAQIEKIACLKGFGNLVVGKAAPDPLCHFEDPEPLTVGMFAHREECVRSKCVNEFSTLQVNNSTFAGQLWL</sequence>
<keyword evidence="2" id="KW-1185">Reference proteome</keyword>
<dbReference type="Proteomes" id="UP000499080">
    <property type="component" value="Unassembled WGS sequence"/>
</dbReference>
<dbReference type="EMBL" id="BGPR01003328">
    <property type="protein sequence ID" value="GBM86642.1"/>
    <property type="molecule type" value="Genomic_DNA"/>
</dbReference>
<reference evidence="1 2" key="1">
    <citation type="journal article" date="2019" name="Sci. Rep.">
        <title>Orb-weaving spider Araneus ventricosus genome elucidates the spidroin gene catalogue.</title>
        <authorList>
            <person name="Kono N."/>
            <person name="Nakamura H."/>
            <person name="Ohtoshi R."/>
            <person name="Moran D.A.P."/>
            <person name="Shinohara A."/>
            <person name="Yoshida Y."/>
            <person name="Fujiwara M."/>
            <person name="Mori M."/>
            <person name="Tomita M."/>
            <person name="Arakawa K."/>
        </authorList>
    </citation>
    <scope>NUCLEOTIDE SEQUENCE [LARGE SCALE GENOMIC DNA]</scope>
</reference>
<evidence type="ECO:0000313" key="2">
    <source>
        <dbReference type="Proteomes" id="UP000499080"/>
    </source>
</evidence>
<proteinExistence type="predicted"/>
<comment type="caution">
    <text evidence="1">The sequence shown here is derived from an EMBL/GenBank/DDBJ whole genome shotgun (WGS) entry which is preliminary data.</text>
</comment>
<accession>A0A4Y2JBN8</accession>